<name>A0A8J2I520_9PLEO</name>
<protein>
    <recommendedName>
        <fullName evidence="2">Hypervirulence associated protein TUDOR domain-containing protein</fullName>
    </recommendedName>
</protein>
<dbReference type="GeneID" id="67018990"/>
<evidence type="ECO:0000313" key="3">
    <source>
        <dbReference type="EMBL" id="CAG5169450.1"/>
    </source>
</evidence>
<dbReference type="Gene3D" id="2.30.30.1060">
    <property type="match status" value="1"/>
</dbReference>
<comment type="caution">
    <text evidence="3">The sequence shown here is derived from an EMBL/GenBank/DDBJ whole genome shotgun (WGS) entry which is preliminary data.</text>
</comment>
<evidence type="ECO:0000313" key="4">
    <source>
        <dbReference type="Proteomes" id="UP000676310"/>
    </source>
</evidence>
<dbReference type="OrthoDB" id="3360421at2759"/>
<feature type="domain" description="Hypervirulence associated protein TUDOR" evidence="2">
    <location>
        <begin position="234"/>
        <end position="292"/>
    </location>
</feature>
<feature type="compositionally biased region" description="Basic and acidic residues" evidence="1">
    <location>
        <begin position="45"/>
        <end position="75"/>
    </location>
</feature>
<sequence length="295" mass="33204">MPSKTNDKYTDPELRDEVKEEIQAGDKGGAPGQWSARKAQMMASEYKKRGGDYTTDKKDESARHLDQWKEEEWQTKEGNGSAKDENGLEHRYLPKKAWEQMSEKEKEETDAKKQEGSEEGKQHVANTSKAAHARKDASKDDKTNGDTKIEKKSNTDCTTQWDDPDHMENDQREYQKFLESNRKSRSPSQDDHPGKKRGRGANAEVPNKKQKGAGGKRGEPIGAAGDKTRVPKKGQKVQWHSLPGYVNGEVVEVVYEEKTVDGKSVKASKEDPRVVLRSDSSGKICVHKPEAVYFD</sequence>
<reference evidence="3" key="1">
    <citation type="submission" date="2021-05" db="EMBL/GenBank/DDBJ databases">
        <authorList>
            <person name="Stam R."/>
        </authorList>
    </citation>
    <scope>NUCLEOTIDE SEQUENCE</scope>
    <source>
        <strain evidence="3">CS162</strain>
    </source>
</reference>
<feature type="compositionally biased region" description="Basic and acidic residues" evidence="1">
    <location>
        <begin position="163"/>
        <end position="193"/>
    </location>
</feature>
<feature type="region of interest" description="Disordered" evidence="1">
    <location>
        <begin position="1"/>
        <end position="236"/>
    </location>
</feature>
<feature type="compositionally biased region" description="Basic and acidic residues" evidence="1">
    <location>
        <begin position="133"/>
        <end position="154"/>
    </location>
</feature>
<keyword evidence="4" id="KW-1185">Reference proteome</keyword>
<feature type="compositionally biased region" description="Basic and acidic residues" evidence="1">
    <location>
        <begin position="1"/>
        <end position="24"/>
    </location>
</feature>
<evidence type="ECO:0000259" key="2">
    <source>
        <dbReference type="Pfam" id="PF11160"/>
    </source>
</evidence>
<dbReference type="Proteomes" id="UP000676310">
    <property type="component" value="Unassembled WGS sequence"/>
</dbReference>
<dbReference type="EMBL" id="CAJRGZ010000022">
    <property type="protein sequence ID" value="CAG5169450.1"/>
    <property type="molecule type" value="Genomic_DNA"/>
</dbReference>
<feature type="compositionally biased region" description="Basic and acidic residues" evidence="1">
    <location>
        <begin position="82"/>
        <end position="122"/>
    </location>
</feature>
<accession>A0A8J2I520</accession>
<dbReference type="AlphaFoldDB" id="A0A8J2I520"/>
<evidence type="ECO:0000256" key="1">
    <source>
        <dbReference type="SAM" id="MobiDB-lite"/>
    </source>
</evidence>
<dbReference type="InterPro" id="IPR021331">
    <property type="entry name" value="Hva1_TUDOR"/>
</dbReference>
<organism evidence="3 4">
    <name type="scientific">Alternaria atra</name>
    <dbReference type="NCBI Taxonomy" id="119953"/>
    <lineage>
        <taxon>Eukaryota</taxon>
        <taxon>Fungi</taxon>
        <taxon>Dikarya</taxon>
        <taxon>Ascomycota</taxon>
        <taxon>Pezizomycotina</taxon>
        <taxon>Dothideomycetes</taxon>
        <taxon>Pleosporomycetidae</taxon>
        <taxon>Pleosporales</taxon>
        <taxon>Pleosporineae</taxon>
        <taxon>Pleosporaceae</taxon>
        <taxon>Alternaria</taxon>
        <taxon>Alternaria sect. Ulocladioides</taxon>
    </lineage>
</organism>
<proteinExistence type="predicted"/>
<dbReference type="Pfam" id="PF11160">
    <property type="entry name" value="Hva1_TUDOR"/>
    <property type="match status" value="1"/>
</dbReference>
<gene>
    <name evidence="3" type="ORF">ALTATR162_LOCUS7034</name>
</gene>
<dbReference type="RefSeq" id="XP_043170595.1">
    <property type="nucleotide sequence ID" value="XM_043314660.1"/>
</dbReference>